<evidence type="ECO:0000313" key="2">
    <source>
        <dbReference type="EMBL" id="GFF15180.1"/>
    </source>
</evidence>
<dbReference type="AlphaFoldDB" id="A0A5M3YQ96"/>
<dbReference type="InterPro" id="IPR050345">
    <property type="entry name" value="Aliph_Amidase/BUP"/>
</dbReference>
<dbReference type="PANTHER" id="PTHR43674:SF16">
    <property type="entry name" value="CARBON-NITROGEN FAMILY, PUTATIVE (AFU_ORTHOLOGUE AFUA_5G02350)-RELATED"/>
    <property type="match status" value="1"/>
</dbReference>
<reference evidence="2 3" key="1">
    <citation type="submission" date="2020-01" db="EMBL/GenBank/DDBJ databases">
        <title>Aspergillus terreus IFO 6365 whole genome shotgun sequence.</title>
        <authorList>
            <person name="Kanamasa S."/>
            <person name="Takahashi H."/>
        </authorList>
    </citation>
    <scope>NUCLEOTIDE SEQUENCE [LARGE SCALE GENOMIC DNA]</scope>
    <source>
        <strain evidence="2 3">IFO 6365</strain>
    </source>
</reference>
<keyword evidence="1 2" id="KW-0378">Hydrolase</keyword>
<dbReference type="PANTHER" id="PTHR43674">
    <property type="entry name" value="NITRILASE C965.09-RELATED"/>
    <property type="match status" value="1"/>
</dbReference>
<dbReference type="CDD" id="cd07197">
    <property type="entry name" value="nitrilase"/>
    <property type="match status" value="1"/>
</dbReference>
<gene>
    <name evidence="2" type="ORF">ATEIFO6365_0004029900</name>
</gene>
<comment type="caution">
    <text evidence="2">The sequence shown here is derived from an EMBL/GenBank/DDBJ whole genome shotgun (WGS) entry which is preliminary data.</text>
</comment>
<dbReference type="OrthoDB" id="412018at2759"/>
<proteinExistence type="predicted"/>
<name>A0A5M3YQ96_ASPTE</name>
<sequence>MSPTKRVAVIQWNIKDLAIEENHQRACAYIRDAAAQGAELAVLPEYHLTGWAPTNPAYTTLARRAPTYLAAYQALARELHICIVPGTIIEADDTVTTSDATSPPKETPTLHNTAYFISSDGCILGAYRKKNIWHPERPYLISSGADPHPVFDTPVGKVGLLICWDLAFPEAFRELIAAGAEIVIIPTFWTRYDASAEALAHNPNSEALFLETTLTARCFENTCGVIFANAAGGSADVEGKFLGMSRVVLPVVGVVGTMGAEEGVLVVDMDAGLLRVAEENYRVRQDIMREGWYYTYRHQK</sequence>
<evidence type="ECO:0000313" key="3">
    <source>
        <dbReference type="Proteomes" id="UP000452235"/>
    </source>
</evidence>
<dbReference type="InterPro" id="IPR003010">
    <property type="entry name" value="C-N_Hydrolase"/>
</dbReference>
<protein>
    <submittedName>
        <fullName evidence="2">Hydrolase, carbon-nitrogen family</fullName>
    </submittedName>
</protein>
<accession>A0A5M3YQ96</accession>
<dbReference type="Proteomes" id="UP000452235">
    <property type="component" value="Unassembled WGS sequence"/>
</dbReference>
<dbReference type="Gene3D" id="3.60.110.10">
    <property type="entry name" value="Carbon-nitrogen hydrolase"/>
    <property type="match status" value="1"/>
</dbReference>
<dbReference type="InterPro" id="IPR036526">
    <property type="entry name" value="C-N_Hydrolase_sf"/>
</dbReference>
<evidence type="ECO:0000256" key="1">
    <source>
        <dbReference type="ARBA" id="ARBA00022801"/>
    </source>
</evidence>
<dbReference type="Pfam" id="PF00795">
    <property type="entry name" value="CN_hydrolase"/>
    <property type="match status" value="1"/>
</dbReference>
<keyword evidence="3" id="KW-1185">Reference proteome</keyword>
<dbReference type="GO" id="GO:0016811">
    <property type="term" value="F:hydrolase activity, acting on carbon-nitrogen (but not peptide) bonds, in linear amides"/>
    <property type="evidence" value="ECO:0007669"/>
    <property type="project" value="TreeGrafter"/>
</dbReference>
<dbReference type="EMBL" id="BLJY01000004">
    <property type="protein sequence ID" value="GFF15180.1"/>
    <property type="molecule type" value="Genomic_DNA"/>
</dbReference>
<dbReference type="SUPFAM" id="SSF56317">
    <property type="entry name" value="Carbon-nitrogen hydrolase"/>
    <property type="match status" value="1"/>
</dbReference>
<dbReference type="PROSITE" id="PS50263">
    <property type="entry name" value="CN_HYDROLASE"/>
    <property type="match status" value="1"/>
</dbReference>
<organism evidence="2 3">
    <name type="scientific">Aspergillus terreus</name>
    <dbReference type="NCBI Taxonomy" id="33178"/>
    <lineage>
        <taxon>Eukaryota</taxon>
        <taxon>Fungi</taxon>
        <taxon>Dikarya</taxon>
        <taxon>Ascomycota</taxon>
        <taxon>Pezizomycotina</taxon>
        <taxon>Eurotiomycetes</taxon>
        <taxon>Eurotiomycetidae</taxon>
        <taxon>Eurotiales</taxon>
        <taxon>Aspergillaceae</taxon>
        <taxon>Aspergillus</taxon>
        <taxon>Aspergillus subgen. Circumdati</taxon>
    </lineage>
</organism>